<dbReference type="Proteomes" id="UP000003560">
    <property type="component" value="Unassembled WGS sequence"/>
</dbReference>
<dbReference type="EMBL" id="ABXJ01000166">
    <property type="protein sequence ID" value="EEA89273.1"/>
    <property type="molecule type" value="Genomic_DNA"/>
</dbReference>
<feature type="non-terminal residue" evidence="2">
    <location>
        <position position="1"/>
    </location>
</feature>
<protein>
    <submittedName>
        <fullName evidence="2">Uncharacterized protein</fullName>
    </submittedName>
</protein>
<name>B6GEM2_9ACTN</name>
<feature type="region of interest" description="Disordered" evidence="1">
    <location>
        <begin position="1"/>
        <end position="22"/>
    </location>
</feature>
<keyword evidence="3" id="KW-1185">Reference proteome</keyword>
<reference evidence="2 3" key="1">
    <citation type="submission" date="2008-10" db="EMBL/GenBank/DDBJ databases">
        <title>Draft genome sequence of Collinsella stercoris (DSM 13279).</title>
        <authorList>
            <person name="Sudarsanam P."/>
            <person name="Ley R."/>
            <person name="Guruge J."/>
            <person name="Turnbaugh P.J."/>
            <person name="Mahowald M."/>
            <person name="Liep D."/>
            <person name="Gordon J."/>
        </authorList>
    </citation>
    <scope>NUCLEOTIDE SEQUENCE [LARGE SCALE GENOMIC DNA]</scope>
    <source>
        <strain evidence="2 3">DSM 13279</strain>
    </source>
</reference>
<sequence>GVGTPRETPAPPPCGGARGGVDGRVIKEDAMKTSLHNQRGALGAASGHRPQHNDALMYLRGVERFHADAPHRERLDRAAPEDGRPAGGAVRAEKADEL</sequence>
<feature type="region of interest" description="Disordered" evidence="1">
    <location>
        <begin position="69"/>
        <end position="98"/>
    </location>
</feature>
<comment type="caution">
    <text evidence="2">The sequence shown here is derived from an EMBL/GenBank/DDBJ whole genome shotgun (WGS) entry which is preliminary data.</text>
</comment>
<reference evidence="2 3" key="2">
    <citation type="submission" date="2008-10" db="EMBL/GenBank/DDBJ databases">
        <authorList>
            <person name="Fulton L."/>
            <person name="Clifton S."/>
            <person name="Fulton B."/>
            <person name="Xu J."/>
            <person name="Minx P."/>
            <person name="Pepin K.H."/>
            <person name="Johnson M."/>
            <person name="Thiruvilangam P."/>
            <person name="Bhonagiri V."/>
            <person name="Nash W.E."/>
            <person name="Mardis E.R."/>
            <person name="Wilson R.K."/>
        </authorList>
    </citation>
    <scope>NUCLEOTIDE SEQUENCE [LARGE SCALE GENOMIC DNA]</scope>
    <source>
        <strain evidence="2 3">DSM 13279</strain>
    </source>
</reference>
<dbReference type="HOGENOM" id="CLU_2338344_0_0_11"/>
<proteinExistence type="predicted"/>
<evidence type="ECO:0000256" key="1">
    <source>
        <dbReference type="SAM" id="MobiDB-lite"/>
    </source>
</evidence>
<dbReference type="AlphaFoldDB" id="B6GEM2"/>
<accession>B6GEM2</accession>
<feature type="compositionally biased region" description="Basic and acidic residues" evidence="1">
    <location>
        <begin position="69"/>
        <end position="84"/>
    </location>
</feature>
<evidence type="ECO:0000313" key="3">
    <source>
        <dbReference type="Proteomes" id="UP000003560"/>
    </source>
</evidence>
<evidence type="ECO:0000313" key="2">
    <source>
        <dbReference type="EMBL" id="EEA89273.1"/>
    </source>
</evidence>
<organism evidence="2 3">
    <name type="scientific">Collinsella stercoris DSM 13279</name>
    <dbReference type="NCBI Taxonomy" id="445975"/>
    <lineage>
        <taxon>Bacteria</taxon>
        <taxon>Bacillati</taxon>
        <taxon>Actinomycetota</taxon>
        <taxon>Coriobacteriia</taxon>
        <taxon>Coriobacteriales</taxon>
        <taxon>Coriobacteriaceae</taxon>
        <taxon>Collinsella</taxon>
    </lineage>
</organism>
<gene>
    <name evidence="2" type="ORF">COLSTE_02567</name>
</gene>